<dbReference type="PANTHER" id="PTHR43157">
    <property type="entry name" value="PHOSPHATIDYLINOSITOL-GLYCAN BIOSYNTHESIS CLASS F PROTEIN-RELATED"/>
    <property type="match status" value="1"/>
</dbReference>
<proteinExistence type="predicted"/>
<keyword evidence="3" id="KW-1185">Reference proteome</keyword>
<dbReference type="GO" id="GO:0016491">
    <property type="term" value="F:oxidoreductase activity"/>
    <property type="evidence" value="ECO:0007669"/>
    <property type="project" value="UniProtKB-KW"/>
</dbReference>
<reference evidence="2" key="1">
    <citation type="submission" date="2023-06" db="EMBL/GenBank/DDBJ databases">
        <title>Genome-scale phylogeny and comparative genomics of the fungal order Sordariales.</title>
        <authorList>
            <consortium name="Lawrence Berkeley National Laboratory"/>
            <person name="Hensen N."/>
            <person name="Bonometti L."/>
            <person name="Westerberg I."/>
            <person name="Brannstrom I.O."/>
            <person name="Guillou S."/>
            <person name="Cros-Aarteil S."/>
            <person name="Calhoun S."/>
            <person name="Haridas S."/>
            <person name="Kuo A."/>
            <person name="Mondo S."/>
            <person name="Pangilinan J."/>
            <person name="Riley R."/>
            <person name="Labutti K."/>
            <person name="Andreopoulos B."/>
            <person name="Lipzen A."/>
            <person name="Chen C."/>
            <person name="Yanf M."/>
            <person name="Daum C."/>
            <person name="Ng V."/>
            <person name="Clum A."/>
            <person name="Steindorff A."/>
            <person name="Ohm R."/>
            <person name="Martin F."/>
            <person name="Silar P."/>
            <person name="Natvig D."/>
            <person name="Lalanne C."/>
            <person name="Gautier V."/>
            <person name="Ament-Velasquez S.L."/>
            <person name="Kruys A."/>
            <person name="Hutchinson M.I."/>
            <person name="Powell A.J."/>
            <person name="Barry K."/>
            <person name="Miller A.N."/>
            <person name="Grigoriev I.V."/>
            <person name="Debuchy R."/>
            <person name="Gladieux P."/>
            <person name="Thoren M.H."/>
            <person name="Johannesson H."/>
        </authorList>
    </citation>
    <scope>NUCLEOTIDE SEQUENCE</scope>
    <source>
        <strain evidence="2">SMH2532-1</strain>
    </source>
</reference>
<dbReference type="AlphaFoldDB" id="A0AA39XZG9"/>
<dbReference type="PRINTS" id="PR00081">
    <property type="entry name" value="GDHRDH"/>
</dbReference>
<dbReference type="Proteomes" id="UP001174936">
    <property type="component" value="Unassembled WGS sequence"/>
</dbReference>
<dbReference type="EMBL" id="JAULSV010000006">
    <property type="protein sequence ID" value="KAK0641835.1"/>
    <property type="molecule type" value="Genomic_DNA"/>
</dbReference>
<comment type="caution">
    <text evidence="2">The sequence shown here is derived from an EMBL/GenBank/DDBJ whole genome shotgun (WGS) entry which is preliminary data.</text>
</comment>
<dbReference type="Pfam" id="PF00106">
    <property type="entry name" value="adh_short"/>
    <property type="match status" value="1"/>
</dbReference>
<evidence type="ECO:0000313" key="3">
    <source>
        <dbReference type="Proteomes" id="UP001174936"/>
    </source>
</evidence>
<organism evidence="2 3">
    <name type="scientific">Cercophora newfieldiana</name>
    <dbReference type="NCBI Taxonomy" id="92897"/>
    <lineage>
        <taxon>Eukaryota</taxon>
        <taxon>Fungi</taxon>
        <taxon>Dikarya</taxon>
        <taxon>Ascomycota</taxon>
        <taxon>Pezizomycotina</taxon>
        <taxon>Sordariomycetes</taxon>
        <taxon>Sordariomycetidae</taxon>
        <taxon>Sordariales</taxon>
        <taxon>Lasiosphaeriaceae</taxon>
        <taxon>Cercophora</taxon>
    </lineage>
</organism>
<dbReference type="InterPro" id="IPR002347">
    <property type="entry name" value="SDR_fam"/>
</dbReference>
<name>A0AA39XZG9_9PEZI</name>
<dbReference type="Gene3D" id="3.40.50.720">
    <property type="entry name" value="NAD(P)-binding Rossmann-like Domain"/>
    <property type="match status" value="1"/>
</dbReference>
<dbReference type="SUPFAM" id="SSF51735">
    <property type="entry name" value="NAD(P)-binding Rossmann-fold domains"/>
    <property type="match status" value="1"/>
</dbReference>
<protein>
    <submittedName>
        <fullName evidence="2">Short-chain dehydrogenase/reductase family protein</fullName>
    </submittedName>
</protein>
<evidence type="ECO:0000313" key="2">
    <source>
        <dbReference type="EMBL" id="KAK0641835.1"/>
    </source>
</evidence>
<dbReference type="InterPro" id="IPR036291">
    <property type="entry name" value="NAD(P)-bd_dom_sf"/>
</dbReference>
<evidence type="ECO:0000256" key="1">
    <source>
        <dbReference type="ARBA" id="ARBA00023002"/>
    </source>
</evidence>
<sequence>MNTRFAREHLGGQLCTTVEYPTHSFASQTIIVTGSNTGMGLEAARHFVRLDAAKVILAVRSVEKGQKAAADIVNSTGRKGVVEVWELDLARFDSVKAFAQRALALERLDVLVANAGIFMFDWSEAEGSEATVTVNVVSHMLLVMLVLPKMRETAERVGSAGRIVFCGSFTHWMTKFPERKEENILEGLDDKGKARMRDRYYVSKLIQLLVGRELAAELEKSTKPGRIAASVSNPGFCKTEIMRHGSALFELYMKFMRKSLARTAEEGGRTLVLPASADETSNGQYYDSGKIGMPSDWVLSEEGMQTQKKLWGELTARLEKIHPGVMQNL</sequence>
<gene>
    <name evidence="2" type="ORF">B0T16DRAFT_420599</name>
</gene>
<accession>A0AA39XZG9</accession>
<keyword evidence="1" id="KW-0560">Oxidoreductase</keyword>
<dbReference type="PANTHER" id="PTHR43157:SF31">
    <property type="entry name" value="PHOSPHATIDYLINOSITOL-GLYCAN BIOSYNTHESIS CLASS F PROTEIN"/>
    <property type="match status" value="1"/>
</dbReference>